<dbReference type="PANTHER" id="PTHR16305">
    <property type="entry name" value="TESTICULAR SOLUBLE ADENYLYL CYCLASE"/>
    <property type="match status" value="1"/>
</dbReference>
<feature type="compositionally biased region" description="Low complexity" evidence="3">
    <location>
        <begin position="906"/>
        <end position="926"/>
    </location>
</feature>
<evidence type="ECO:0000313" key="5">
    <source>
        <dbReference type="EMBL" id="PKT67089.1"/>
    </source>
</evidence>
<dbReference type="GO" id="GO:0005737">
    <property type="term" value="C:cytoplasm"/>
    <property type="evidence" value="ECO:0007669"/>
    <property type="project" value="TreeGrafter"/>
</dbReference>
<dbReference type="PRINTS" id="PR00038">
    <property type="entry name" value="HTHLUXR"/>
</dbReference>
<dbReference type="SMART" id="SM00421">
    <property type="entry name" value="HTH_LUXR"/>
    <property type="match status" value="1"/>
</dbReference>
<dbReference type="Pfam" id="PF00196">
    <property type="entry name" value="GerE"/>
    <property type="match status" value="1"/>
</dbReference>
<dbReference type="OrthoDB" id="3178131at2"/>
<dbReference type="GO" id="GO:0004016">
    <property type="term" value="F:adenylate cyclase activity"/>
    <property type="evidence" value="ECO:0007669"/>
    <property type="project" value="TreeGrafter"/>
</dbReference>
<name>A0A2I0SAZ3_9ACTN</name>
<protein>
    <recommendedName>
        <fullName evidence="4">HTH luxR-type domain-containing protein</fullName>
    </recommendedName>
</protein>
<evidence type="ECO:0000259" key="4">
    <source>
        <dbReference type="PROSITE" id="PS50043"/>
    </source>
</evidence>
<dbReference type="CDD" id="cd06170">
    <property type="entry name" value="LuxR_C_like"/>
    <property type="match status" value="1"/>
</dbReference>
<dbReference type="SUPFAM" id="SSF46894">
    <property type="entry name" value="C-terminal effector domain of the bipartite response regulators"/>
    <property type="match status" value="1"/>
</dbReference>
<dbReference type="Pfam" id="PF13191">
    <property type="entry name" value="AAA_16"/>
    <property type="match status" value="1"/>
</dbReference>
<dbReference type="InterPro" id="IPR041664">
    <property type="entry name" value="AAA_16"/>
</dbReference>
<comment type="caution">
    <text evidence="5">The sequence shown here is derived from an EMBL/GenBank/DDBJ whole genome shotgun (WGS) entry which is preliminary data.</text>
</comment>
<dbReference type="SUPFAM" id="SSF52540">
    <property type="entry name" value="P-loop containing nucleoside triphosphate hydrolases"/>
    <property type="match status" value="1"/>
</dbReference>
<accession>A0A2I0SAZ3</accession>
<dbReference type="EMBL" id="PJOS01000224">
    <property type="protein sequence ID" value="PKT67089.1"/>
    <property type="molecule type" value="Genomic_DNA"/>
</dbReference>
<proteinExistence type="predicted"/>
<keyword evidence="2" id="KW-0067">ATP-binding</keyword>
<dbReference type="InterPro" id="IPR016032">
    <property type="entry name" value="Sig_transdc_resp-reg_C-effctor"/>
</dbReference>
<dbReference type="Gene3D" id="3.40.50.300">
    <property type="entry name" value="P-loop containing nucleotide triphosphate hydrolases"/>
    <property type="match status" value="1"/>
</dbReference>
<sequence>MQKSAFPFHYFPFPGPLEDRSRGHPTGLDNNQAVSNSYAHNQATPRRFTHRGTQAVKLVERELHLSSLKSMLAHSIAEDSRAAVLTGPVASGKSALAQALVEHAHDLGAQVLQTRCSPAEEHLRLETVRQLLDMRPKHNSVIEIPLGPSYSSSNPAQKPAPRRPLDPGRLTARDFGDLLLELSAEIPVLIVVDDFEYADETSAEYLSHAVRRIRSSRVMTVIATKNGPGPRTVRRTAELLRNPHCCPIRLRPLSRPAVGDLLTQRLGTPAKKSATDQHYAASGGNPLLLHALIDDLTARTPAPRHPEHLELTAAEHYAQAVITCLYRSTPDLTRTAAALAVLGDTPRPDLFEHLLQDPSTTAEQALQQLTASGTTTPGGRFRHPAARQAVLTATDTATRTELNLRAAHWLYQRAEPAPRIARHLLAAGHAREPWQTTVLREAAAEALHRQDTEHAVSCLELAHTQCTDDTLRTELTIELAEATWPDSPLTAMRRMLPLHTQAHDRPLEHRHGLALAKTLLRSGRFDAAQDVLDRLEPTPDPHTSTDLYIFDKWLETSYPRFGQRFRTRPAPPPPPQPLPTGTETYLHAIEMLATVLRSDAHDEVITIAEETLRNCPADDRTMEAASTLIAALFYADRTDTLATQCDRLLTQATQRHAPAWQAVLSSLKAQIAYRQGDINTTIRHARHALTAMSPQSWGVGIGVPLSSLLMGAAMAADHTTAEQALHHPVPETLHETRFGIHYRHARGTYYLTTGRPQLALRELLTCGDLMTQWHMDTPSLVPWRLDAAQAYLHLGRPDQAAQLLDEQTRTHPTTSNRITGMTLRLHAATQPPHHRTPLLHHAITLLTPTGDRLELTRALADQTHTHTHTGNTTAAHHTRRQTLDLINQSGATALHTLLQPQPPTPHTDTPQPTRTNPPATTHTNTGTGTGTGTGTTPHTGTTQPHPRDHHLLSTAEHRVATLVARGYTNRQVARHLYITNSTVEQHMTRVYRKLNITRRTDLPTWLTHPHTNT</sequence>
<dbReference type="GO" id="GO:0005524">
    <property type="term" value="F:ATP binding"/>
    <property type="evidence" value="ECO:0007669"/>
    <property type="project" value="UniProtKB-KW"/>
</dbReference>
<dbReference type="Gene3D" id="1.25.40.10">
    <property type="entry name" value="Tetratricopeptide repeat domain"/>
    <property type="match status" value="1"/>
</dbReference>
<feature type="domain" description="HTH luxR-type" evidence="4">
    <location>
        <begin position="945"/>
        <end position="1010"/>
    </location>
</feature>
<dbReference type="Proteomes" id="UP000236178">
    <property type="component" value="Unassembled WGS sequence"/>
</dbReference>
<dbReference type="InterPro" id="IPR036388">
    <property type="entry name" value="WH-like_DNA-bd_sf"/>
</dbReference>
<dbReference type="InterPro" id="IPR027417">
    <property type="entry name" value="P-loop_NTPase"/>
</dbReference>
<reference evidence="5 6" key="1">
    <citation type="submission" date="2017-12" db="EMBL/GenBank/DDBJ databases">
        <title>Streptomyces populusis sp. nov., a novel endophytic actinobacterium isolated from stems of Populus adenopoda Maxim.</title>
        <authorList>
            <person name="Wang Z."/>
        </authorList>
    </citation>
    <scope>NUCLEOTIDE SEQUENCE [LARGE SCALE GENOMIC DNA]</scope>
    <source>
        <strain evidence="5 6">A249</strain>
    </source>
</reference>
<evidence type="ECO:0000256" key="2">
    <source>
        <dbReference type="ARBA" id="ARBA00022840"/>
    </source>
</evidence>
<keyword evidence="1" id="KW-0547">Nucleotide-binding</keyword>
<feature type="region of interest" description="Disordered" evidence="3">
    <location>
        <begin position="143"/>
        <end position="168"/>
    </location>
</feature>
<keyword evidence="6" id="KW-1185">Reference proteome</keyword>
<dbReference type="SUPFAM" id="SSF48452">
    <property type="entry name" value="TPR-like"/>
    <property type="match status" value="1"/>
</dbReference>
<dbReference type="GO" id="GO:0006355">
    <property type="term" value="P:regulation of DNA-templated transcription"/>
    <property type="evidence" value="ECO:0007669"/>
    <property type="project" value="InterPro"/>
</dbReference>
<feature type="region of interest" description="Disordered" evidence="3">
    <location>
        <begin position="896"/>
        <end position="948"/>
    </location>
</feature>
<dbReference type="RefSeq" id="WP_103554911.1">
    <property type="nucleotide sequence ID" value="NZ_JBHJSK010000047.1"/>
</dbReference>
<dbReference type="PROSITE" id="PS00622">
    <property type="entry name" value="HTH_LUXR_1"/>
    <property type="match status" value="1"/>
</dbReference>
<dbReference type="AlphaFoldDB" id="A0A2I0SAZ3"/>
<dbReference type="InterPro" id="IPR000792">
    <property type="entry name" value="Tscrpt_reg_LuxR_C"/>
</dbReference>
<dbReference type="GO" id="GO:0003677">
    <property type="term" value="F:DNA binding"/>
    <property type="evidence" value="ECO:0007669"/>
    <property type="project" value="InterPro"/>
</dbReference>
<evidence type="ECO:0000256" key="3">
    <source>
        <dbReference type="SAM" id="MobiDB-lite"/>
    </source>
</evidence>
<dbReference type="PROSITE" id="PS50043">
    <property type="entry name" value="HTH_LUXR_2"/>
    <property type="match status" value="1"/>
</dbReference>
<evidence type="ECO:0000313" key="6">
    <source>
        <dbReference type="Proteomes" id="UP000236178"/>
    </source>
</evidence>
<dbReference type="InterPro" id="IPR011990">
    <property type="entry name" value="TPR-like_helical_dom_sf"/>
</dbReference>
<organism evidence="5 6">
    <name type="scientific">Streptomyces populi</name>
    <dbReference type="NCBI Taxonomy" id="2058924"/>
    <lineage>
        <taxon>Bacteria</taxon>
        <taxon>Bacillati</taxon>
        <taxon>Actinomycetota</taxon>
        <taxon>Actinomycetes</taxon>
        <taxon>Kitasatosporales</taxon>
        <taxon>Streptomycetaceae</taxon>
        <taxon>Streptomyces</taxon>
    </lineage>
</organism>
<evidence type="ECO:0000256" key="1">
    <source>
        <dbReference type="ARBA" id="ARBA00022741"/>
    </source>
</evidence>
<gene>
    <name evidence="5" type="ORF">CW362_42405</name>
</gene>
<dbReference type="Gene3D" id="1.10.10.10">
    <property type="entry name" value="Winged helix-like DNA-binding domain superfamily/Winged helix DNA-binding domain"/>
    <property type="match status" value="1"/>
</dbReference>
<dbReference type="PANTHER" id="PTHR16305:SF28">
    <property type="entry name" value="GUANYLATE CYCLASE DOMAIN-CONTAINING PROTEIN"/>
    <property type="match status" value="1"/>
</dbReference>
<feature type="compositionally biased region" description="Low complexity" evidence="3">
    <location>
        <begin position="934"/>
        <end position="944"/>
    </location>
</feature>